<dbReference type="RefSeq" id="XP_028865803.1">
    <property type="nucleotide sequence ID" value="XM_029009970.1"/>
</dbReference>
<comment type="caution">
    <text evidence="1">The sequence shown here is derived from an EMBL/GenBank/DDBJ whole genome shotgun (WGS) entry which is preliminary data.</text>
</comment>
<accession>A0A2H6K999</accession>
<reference evidence="1 2" key="1">
    <citation type="journal article" date="2017" name="BMC Genomics">
        <title>Whole-genome assembly of Babesia ovata and comparative genomics between closely related pathogens.</title>
        <authorList>
            <person name="Yamagishi J."/>
            <person name="Asada M."/>
            <person name="Hakimi H."/>
            <person name="Tanaka T.Q."/>
            <person name="Sugimoto C."/>
            <person name="Kawazu S."/>
        </authorList>
    </citation>
    <scope>NUCLEOTIDE SEQUENCE [LARGE SCALE GENOMIC DNA]</scope>
    <source>
        <strain evidence="1 2">Miyake</strain>
    </source>
</reference>
<proteinExistence type="predicted"/>
<keyword evidence="1" id="KW-0689">Ribosomal protein</keyword>
<dbReference type="GO" id="GO:0005840">
    <property type="term" value="C:ribosome"/>
    <property type="evidence" value="ECO:0007669"/>
    <property type="project" value="UniProtKB-KW"/>
</dbReference>
<keyword evidence="1" id="KW-0687">Ribonucleoprotein</keyword>
<evidence type="ECO:0000313" key="2">
    <source>
        <dbReference type="Proteomes" id="UP000236319"/>
    </source>
</evidence>
<sequence>MPHRDFISRSRPTATSLCCGGVKLLGKQVRGLLRLLNLHAVACVLRDVGVYLHELGEVEFGLLEYLDLPDKDVLQREHSLAGLLDFLANGLRDDLLHNLPQRGSGGLTLHDLDHLASDDSGLRRPDVAGALQLAGAPLGVADAEHPEGVAVSGLDIGVGLNKGVVLPDQRAKLVAGDARAVEVGEAVPALHILTAELDLAVSLVLISVEVGERNIEDTALQTIDGELCKHVNGCLIILRRLPIVSPKDAGAVWSTLQPRTGDLGAHRPSITRINIPPTYLYPGSW</sequence>
<dbReference type="GeneID" id="39873330"/>
<dbReference type="VEuPathDB" id="PiroplasmaDB:BOVATA_010530"/>
<protein>
    <submittedName>
        <fullName evidence="1">40S ribosomal protein S3aE, putative</fullName>
    </submittedName>
</protein>
<dbReference type="EMBL" id="BDSA01000001">
    <property type="protein sequence ID" value="GBE59560.1"/>
    <property type="molecule type" value="Genomic_DNA"/>
</dbReference>
<dbReference type="Proteomes" id="UP000236319">
    <property type="component" value="Unassembled WGS sequence"/>
</dbReference>
<organism evidence="1 2">
    <name type="scientific">Babesia ovata</name>
    <dbReference type="NCBI Taxonomy" id="189622"/>
    <lineage>
        <taxon>Eukaryota</taxon>
        <taxon>Sar</taxon>
        <taxon>Alveolata</taxon>
        <taxon>Apicomplexa</taxon>
        <taxon>Aconoidasida</taxon>
        <taxon>Piroplasmida</taxon>
        <taxon>Babesiidae</taxon>
        <taxon>Babesia</taxon>
    </lineage>
</organism>
<keyword evidence="2" id="KW-1185">Reference proteome</keyword>
<name>A0A2H6K999_9APIC</name>
<gene>
    <name evidence="1" type="ORF">BOVATA_010530</name>
</gene>
<dbReference type="OrthoDB" id="8007636at2759"/>
<dbReference type="AlphaFoldDB" id="A0A2H6K999"/>
<evidence type="ECO:0000313" key="1">
    <source>
        <dbReference type="EMBL" id="GBE59560.1"/>
    </source>
</evidence>